<accession>A0A8S1QV38</accession>
<dbReference type="AlphaFoldDB" id="A0A8S1QV38"/>
<evidence type="ECO:0000313" key="1">
    <source>
        <dbReference type="EMBL" id="CAD8119618.1"/>
    </source>
</evidence>
<proteinExistence type="predicted"/>
<reference evidence="1" key="1">
    <citation type="submission" date="2021-01" db="EMBL/GenBank/DDBJ databases">
        <authorList>
            <consortium name="Genoscope - CEA"/>
            <person name="William W."/>
        </authorList>
    </citation>
    <scope>NUCLEOTIDE SEQUENCE</scope>
</reference>
<dbReference type="EMBL" id="CAJJDM010000358">
    <property type="protein sequence ID" value="CAD8119618.1"/>
    <property type="molecule type" value="Genomic_DNA"/>
</dbReference>
<evidence type="ECO:0000313" key="2">
    <source>
        <dbReference type="Proteomes" id="UP000688137"/>
    </source>
</evidence>
<gene>
    <name evidence="1" type="ORF">PPRIM_AZ9-3.1.T3490001</name>
</gene>
<protein>
    <submittedName>
        <fullName evidence="1">Uncharacterized protein</fullName>
    </submittedName>
</protein>
<name>A0A8S1QV38_PARPR</name>
<organism evidence="1 2">
    <name type="scientific">Paramecium primaurelia</name>
    <dbReference type="NCBI Taxonomy" id="5886"/>
    <lineage>
        <taxon>Eukaryota</taxon>
        <taxon>Sar</taxon>
        <taxon>Alveolata</taxon>
        <taxon>Ciliophora</taxon>
        <taxon>Intramacronucleata</taxon>
        <taxon>Oligohymenophorea</taxon>
        <taxon>Peniculida</taxon>
        <taxon>Parameciidae</taxon>
        <taxon>Paramecium</taxon>
    </lineage>
</organism>
<keyword evidence="2" id="KW-1185">Reference proteome</keyword>
<dbReference type="Proteomes" id="UP000688137">
    <property type="component" value="Unassembled WGS sequence"/>
</dbReference>
<sequence>MRYLQLQISNICLIFFPFVFVQETFKIGLKLFQQMNIVQHLSKILLIKEIYQMFSKWVAVRVVICKNGARQGLDFGLELIYQIKRRQEKINLKNIFDGNKSRFRFYFVQIQTTIGFIF</sequence>
<comment type="caution">
    <text evidence="1">The sequence shown here is derived from an EMBL/GenBank/DDBJ whole genome shotgun (WGS) entry which is preliminary data.</text>
</comment>